<evidence type="ECO:0000256" key="7">
    <source>
        <dbReference type="ARBA" id="ARBA00023209"/>
    </source>
</evidence>
<keyword evidence="14" id="KW-0812">Transmembrane</keyword>
<evidence type="ECO:0000256" key="13">
    <source>
        <dbReference type="SAM" id="MobiDB-lite"/>
    </source>
</evidence>
<keyword evidence="12" id="KW-0175">Coiled coil</keyword>
<dbReference type="CDD" id="cd02174">
    <property type="entry name" value="CCT"/>
    <property type="match status" value="1"/>
</dbReference>
<dbReference type="AlphaFoldDB" id="A0A348AZ82"/>
<proteinExistence type="evidence at transcript level"/>
<dbReference type="SMR" id="A0A348AZ82"/>
<dbReference type="GO" id="GO:0005737">
    <property type="term" value="C:cytoplasm"/>
    <property type="evidence" value="ECO:0007669"/>
    <property type="project" value="TreeGrafter"/>
</dbReference>
<dbReference type="PANTHER" id="PTHR45780">
    <property type="entry name" value="ETHANOLAMINE-PHOSPHATE CYTIDYLYLTRANSFERASE"/>
    <property type="match status" value="1"/>
</dbReference>
<dbReference type="GO" id="GO:0006646">
    <property type="term" value="P:phosphatidylethanolamine biosynthetic process"/>
    <property type="evidence" value="ECO:0007669"/>
    <property type="project" value="UniProtKB-UniPathway"/>
</dbReference>
<name>A0A348AZ82_9STRA</name>
<dbReference type="Pfam" id="PF01467">
    <property type="entry name" value="CTP_transf_like"/>
    <property type="match status" value="2"/>
</dbReference>
<evidence type="ECO:0000256" key="1">
    <source>
        <dbReference type="ARBA" id="ARBA00005189"/>
    </source>
</evidence>
<keyword evidence="8" id="KW-1208">Phospholipid metabolism</keyword>
<evidence type="ECO:0000256" key="11">
    <source>
        <dbReference type="ARBA" id="ARBA00031473"/>
    </source>
</evidence>
<evidence type="ECO:0000256" key="2">
    <source>
        <dbReference type="ARBA" id="ARBA00010101"/>
    </source>
</evidence>
<feature type="region of interest" description="Disordered" evidence="13">
    <location>
        <begin position="278"/>
        <end position="321"/>
    </location>
</feature>
<evidence type="ECO:0000256" key="6">
    <source>
        <dbReference type="ARBA" id="ARBA00023098"/>
    </source>
</evidence>
<sequence length="558" mass="62203">MPSVVESCDATAGGLSQAANANNDNNRIQAMWCILQAKTLEMLDSPYMLKLTKRLAVLLESLGVPPPYPEPDQIALCVTAVLTTLLLYFLLFGKRHRLRRKMLAKDLREARKKVQELEEKLLEMEVKEEGASPKGNQRPVRIWMDGCFDMMHYGHMNAFRQGKALGTFLVVGVNSDATITACKGPPVMNDEERLAAVEGCRFVDEVVPDVPYVMDEAYLKRVMEKYRIDFVVHGDDPCIVNGRDVYEVPQKMGKYRTIPRTEGVSTTDIVGRMLLMSRRHHQRTESTGSQTGQLASEKKMPKGGSQGRVGGAVGEAEAREQQLQQAQEGAAFYRRSRFLTTSRMIRLFSAGMRAGPPHRDSKVVYIDGSWDMFHAGHIKTLKKIKEGNGSGGIFLIVGVHNDQVVNAQRGSNFPIMNLHERVLSVLGCKYVDDVLIDAPYKVTREMIASLNLSLVLHGAHRDENDEEGSWKGDGREGGAGCGEEDPFAVPKEMGIFGDVSSDCALSVREIISRIQKNQELFVAKYSKKKVAEDEYYNARYAIEGEKEGGKEREGRNGH</sequence>
<comment type="pathway">
    <text evidence="1">Lipid metabolism.</text>
</comment>
<comment type="pathway">
    <text evidence="9">Phospholipid metabolism; phosphatidylethanolamine biosynthesis; phosphatidylethanolamine from ethanolamine: step 2/3.</text>
</comment>
<dbReference type="UniPathway" id="UPA00558">
    <property type="reaction ID" value="UER00742"/>
</dbReference>
<comment type="similarity">
    <text evidence="2">Belongs to the cytidylyltransferase family.</text>
</comment>
<dbReference type="InterPro" id="IPR044608">
    <property type="entry name" value="Ect1/PCYT2"/>
</dbReference>
<dbReference type="InterPro" id="IPR004821">
    <property type="entry name" value="Cyt_trans-like"/>
</dbReference>
<dbReference type="InterPro" id="IPR041723">
    <property type="entry name" value="CCT"/>
</dbReference>
<dbReference type="EMBL" id="LC375793">
    <property type="protein sequence ID" value="BBD19664.1"/>
    <property type="molecule type" value="mRNA"/>
</dbReference>
<keyword evidence="4 16" id="KW-0808">Transferase</keyword>
<evidence type="ECO:0000256" key="12">
    <source>
        <dbReference type="SAM" id="Coils"/>
    </source>
</evidence>
<feature type="domain" description="Cytidyltransferase-like" evidence="15">
    <location>
        <begin position="144"/>
        <end position="271"/>
    </location>
</feature>
<keyword evidence="14" id="KW-1133">Transmembrane helix</keyword>
<dbReference type="CDD" id="cd02173">
    <property type="entry name" value="ECT"/>
    <property type="match status" value="1"/>
</dbReference>
<feature type="compositionally biased region" description="Polar residues" evidence="13">
    <location>
        <begin position="285"/>
        <end position="294"/>
    </location>
</feature>
<dbReference type="Gene3D" id="3.40.50.620">
    <property type="entry name" value="HUPs"/>
    <property type="match status" value="2"/>
</dbReference>
<feature type="region of interest" description="Disordered" evidence="13">
    <location>
        <begin position="463"/>
        <end position="483"/>
    </location>
</feature>
<evidence type="ECO:0000256" key="8">
    <source>
        <dbReference type="ARBA" id="ARBA00023264"/>
    </source>
</evidence>
<dbReference type="SUPFAM" id="SSF52374">
    <property type="entry name" value="Nucleotidylyl transferase"/>
    <property type="match status" value="2"/>
</dbReference>
<feature type="coiled-coil region" evidence="12">
    <location>
        <begin position="100"/>
        <end position="127"/>
    </location>
</feature>
<evidence type="ECO:0000256" key="14">
    <source>
        <dbReference type="SAM" id="Phobius"/>
    </source>
</evidence>
<protein>
    <recommendedName>
        <fullName evidence="10">ethanolamine-phosphate cytidylyltransferase</fullName>
        <ecNumber evidence="10">2.7.7.14</ecNumber>
    </recommendedName>
    <alternativeName>
        <fullName evidence="11">CTP:phosphoethanolamine cytidylyltransferase</fullName>
    </alternativeName>
</protein>
<organism evidence="16">
    <name type="scientific">Nannochloropsis oceanica</name>
    <dbReference type="NCBI Taxonomy" id="145522"/>
    <lineage>
        <taxon>Eukaryota</taxon>
        <taxon>Sar</taxon>
        <taxon>Stramenopiles</taxon>
        <taxon>Ochrophyta</taxon>
        <taxon>Eustigmatophyceae</taxon>
        <taxon>Eustigmatales</taxon>
        <taxon>Monodopsidaceae</taxon>
        <taxon>Nannochloropsis</taxon>
    </lineage>
</organism>
<evidence type="ECO:0000259" key="15">
    <source>
        <dbReference type="Pfam" id="PF01467"/>
    </source>
</evidence>
<dbReference type="GO" id="GO:0004306">
    <property type="term" value="F:ethanolamine-phosphate cytidylyltransferase activity"/>
    <property type="evidence" value="ECO:0007669"/>
    <property type="project" value="UniProtKB-EC"/>
</dbReference>
<evidence type="ECO:0000256" key="9">
    <source>
        <dbReference type="ARBA" id="ARBA00024191"/>
    </source>
</evidence>
<keyword evidence="7" id="KW-0594">Phospholipid biosynthesis</keyword>
<evidence type="ECO:0000313" key="16">
    <source>
        <dbReference type="EMBL" id="BBD19664.1"/>
    </source>
</evidence>
<gene>
    <name evidence="16" type="primary">PECT1</name>
</gene>
<evidence type="ECO:0000256" key="5">
    <source>
        <dbReference type="ARBA" id="ARBA00022695"/>
    </source>
</evidence>
<dbReference type="InterPro" id="IPR014729">
    <property type="entry name" value="Rossmann-like_a/b/a_fold"/>
</dbReference>
<dbReference type="NCBIfam" id="TIGR00125">
    <property type="entry name" value="cyt_tran_rel"/>
    <property type="match status" value="2"/>
</dbReference>
<keyword evidence="14" id="KW-0472">Membrane</keyword>
<accession>A0A348AZ82</accession>
<evidence type="ECO:0000256" key="4">
    <source>
        <dbReference type="ARBA" id="ARBA00022679"/>
    </source>
</evidence>
<keyword evidence="5 16" id="KW-0548">Nucleotidyltransferase</keyword>
<feature type="transmembrane region" description="Helical" evidence="14">
    <location>
        <begin position="73"/>
        <end position="92"/>
    </location>
</feature>
<feature type="compositionally biased region" description="Gly residues" evidence="13">
    <location>
        <begin position="304"/>
        <end position="313"/>
    </location>
</feature>
<dbReference type="EC" id="2.7.7.14" evidence="10"/>
<keyword evidence="6" id="KW-0443">Lipid metabolism</keyword>
<evidence type="ECO:0000256" key="10">
    <source>
        <dbReference type="ARBA" id="ARBA00024221"/>
    </source>
</evidence>
<feature type="compositionally biased region" description="Basic and acidic residues" evidence="13">
    <location>
        <begin position="463"/>
        <end position="476"/>
    </location>
</feature>
<dbReference type="PANTHER" id="PTHR45780:SF2">
    <property type="entry name" value="ETHANOLAMINE-PHOSPHATE CYTIDYLYLTRANSFERASE"/>
    <property type="match status" value="1"/>
</dbReference>
<evidence type="ECO:0000256" key="3">
    <source>
        <dbReference type="ARBA" id="ARBA00022516"/>
    </source>
</evidence>
<keyword evidence="3" id="KW-0444">Lipid biosynthesis</keyword>
<feature type="domain" description="Cytidyltransferase-like" evidence="15">
    <location>
        <begin position="365"/>
        <end position="460"/>
    </location>
</feature>
<reference evidence="16" key="1">
    <citation type="journal article" date="2018" name="Plant Physiol.">
        <title>Betaine Lipid Is Crucial for Adapting to Low Temperature and Phosphate Deficiency in Nannochloropsis.</title>
        <authorList>
            <person name="Murakami H."/>
            <person name="Nobusawa T."/>
            <person name="Hori K."/>
            <person name="Shimojima M."/>
            <person name="Ohta H."/>
        </authorList>
    </citation>
    <scope>NUCLEOTIDE SEQUENCE</scope>
    <source>
        <strain evidence="16">NIES-2145</strain>
    </source>
</reference>